<dbReference type="GO" id="GO:0004527">
    <property type="term" value="F:exonuclease activity"/>
    <property type="evidence" value="ECO:0007669"/>
    <property type="project" value="UniProtKB-KW"/>
</dbReference>
<evidence type="ECO:0000256" key="2">
    <source>
        <dbReference type="ARBA" id="ARBA00011322"/>
    </source>
</evidence>
<evidence type="ECO:0000313" key="6">
    <source>
        <dbReference type="EMBL" id="SDH52182.1"/>
    </source>
</evidence>
<dbReference type="InterPro" id="IPR027417">
    <property type="entry name" value="P-loop_NTPase"/>
</dbReference>
<keyword evidence="7" id="KW-1185">Reference proteome</keyword>
<dbReference type="Gene3D" id="3.40.50.300">
    <property type="entry name" value="P-loop containing nucleotide triphosphate hydrolases"/>
    <property type="match status" value="2"/>
</dbReference>
<feature type="domain" description="Rad50/SbcC-type AAA" evidence="5">
    <location>
        <begin position="219"/>
        <end position="428"/>
    </location>
</feature>
<evidence type="ECO:0000256" key="3">
    <source>
        <dbReference type="ARBA" id="ARBA00013368"/>
    </source>
</evidence>
<feature type="coiled-coil region" evidence="4">
    <location>
        <begin position="560"/>
        <end position="637"/>
    </location>
</feature>
<comment type="subunit">
    <text evidence="2">Heterodimer of SbcC and SbcD.</text>
</comment>
<dbReference type="SUPFAM" id="SSF52540">
    <property type="entry name" value="P-loop containing nucleoside triphosphate hydrolases"/>
    <property type="match status" value="2"/>
</dbReference>
<accession>A0A1G8D3A3</accession>
<feature type="coiled-coil region" evidence="4">
    <location>
        <begin position="819"/>
        <end position="865"/>
    </location>
</feature>
<organism evidence="6 7">
    <name type="scientific">Desulfosporosinus hippei DSM 8344</name>
    <dbReference type="NCBI Taxonomy" id="1121419"/>
    <lineage>
        <taxon>Bacteria</taxon>
        <taxon>Bacillati</taxon>
        <taxon>Bacillota</taxon>
        <taxon>Clostridia</taxon>
        <taxon>Eubacteriales</taxon>
        <taxon>Desulfitobacteriaceae</taxon>
        <taxon>Desulfosporosinus</taxon>
    </lineage>
</organism>
<dbReference type="PANTHER" id="PTHR32114">
    <property type="entry name" value="ABC TRANSPORTER ABCH.3"/>
    <property type="match status" value="1"/>
</dbReference>
<dbReference type="InterPro" id="IPR038729">
    <property type="entry name" value="Rad50/SbcC_AAA"/>
</dbReference>
<dbReference type="Pfam" id="PF13476">
    <property type="entry name" value="AAA_23"/>
    <property type="match status" value="1"/>
</dbReference>
<gene>
    <name evidence="6" type="ORF">SAMN05443529_11499</name>
</gene>
<keyword evidence="6" id="KW-0540">Nuclease</keyword>
<evidence type="ECO:0000256" key="4">
    <source>
        <dbReference type="SAM" id="Coils"/>
    </source>
</evidence>
<dbReference type="GO" id="GO:0016887">
    <property type="term" value="F:ATP hydrolysis activity"/>
    <property type="evidence" value="ECO:0007669"/>
    <property type="project" value="InterPro"/>
</dbReference>
<dbReference type="GO" id="GO:0006302">
    <property type="term" value="P:double-strand break repair"/>
    <property type="evidence" value="ECO:0007669"/>
    <property type="project" value="InterPro"/>
</dbReference>
<evidence type="ECO:0000256" key="1">
    <source>
        <dbReference type="ARBA" id="ARBA00006930"/>
    </source>
</evidence>
<dbReference type="CDD" id="cd00267">
    <property type="entry name" value="ABC_ATPase"/>
    <property type="match status" value="1"/>
</dbReference>
<sequence length="1126" mass="131208">MKLSDVLESLRFDNEIKPGEFSFRNEEFEFFRVIRSEELLPSIQFSEYFFMKVSEATIAKMTEEDDLTYFREFQAKLLAKPFFAHKSDLRWNLYLIIVIESYELLKDSNLARKIEDDADYARKFITIPDDISILLDKQWLQTAKADNIGQIDPLQEWNHHLEPLQLTGCLTQAFANKGKERVSQYLEGQPFLSEGTAPPIRRSRNSEDYEEKIRTVESISFDGFRKHCFDQLKPILPTKVNLIHGSNGSGKTSAVEAIELALTDDIRRCSEFGDSVEETANQLQVLCRTESGKTLPYQSGKKLADYKKLAQSWYGVTPGHKSELNNYFHRFNYFDSEAAYRFALSESSNKNHERFDYSDNLSQLVFGDSILETQKKWHRYKEEFDDQLKALKKGRDEYRALKTELGLKFESLSHVQAVQPMELDKLLASIHLRESKTEFGAATELENMESLNLLIKSVEPRRKEIIEFPFNKDTLTLEQVQIQLKLSKDNHDLLMTDKESKVADQKYLESERNRLSSEITKYKEKEFLVEQSIEDIKRYWQEWKAVRKVLEDDQAQVQKRRKLEQKLELLNHKLNLLQSFGARYSRLPIIKKPDLSLLPQESIQQLHGAVEDKTKSLKQLKQELVAAENLMGELKAMLSRIQHIGKDFLEIDRTTITCPLCKHNHGTHIQLTEAIQSANAMSGQEDNSLNVLRQRIEDLQADIDLLNNQLKQQDLTKRDVKQVNEAYMELANDLLFELDASQKNPEEQLQNIHNVLAAQNEWQEQLNIIRDQLQVLDNIGFSNTEIIQAELFQKENEFYMLYIEQQSADSFETYVIVKQKELQGQANEVNQASAQLRNQDADLEQRLLQISLEELNKSIAEQEKQIGLWKNFQDSLETLLPDFQLEQDDNLRAWAIQLETARIQIELLLEKNKQDHEKMRLQSEWDEAGKELDRLQNKIHRCEMASNVLGQLRSLKTYTEEFITKNIAKIERFFKLLHTPREFDEIHLGEEGLILHRKRDQEECAVKAFQMSSGQRASLALSVMFAVHLAAPNAPKFIIMDEPVANMDDLHLMNLLDLLRDLALSGRQIFFTTANPDVANLFRRKFSFFEEQFTHFEFSRHSGKPVQIRAMKYSPDKENPFFSHIS</sequence>
<reference evidence="7" key="1">
    <citation type="submission" date="2016-10" db="EMBL/GenBank/DDBJ databases">
        <authorList>
            <person name="Varghese N."/>
            <person name="Submissions S."/>
        </authorList>
    </citation>
    <scope>NUCLEOTIDE SEQUENCE [LARGE SCALE GENOMIC DNA]</scope>
    <source>
        <strain evidence="7">DSM 8344</strain>
    </source>
</reference>
<dbReference type="PANTHER" id="PTHR32114:SF2">
    <property type="entry name" value="ABC TRANSPORTER ABCH.3"/>
    <property type="match status" value="1"/>
</dbReference>
<feature type="coiled-coil region" evidence="4">
    <location>
        <begin position="689"/>
        <end position="716"/>
    </location>
</feature>
<name>A0A1G8D3A3_9FIRM</name>
<proteinExistence type="inferred from homology"/>
<protein>
    <recommendedName>
        <fullName evidence="3">Nuclease SbcCD subunit C</fullName>
    </recommendedName>
</protein>
<dbReference type="Proteomes" id="UP000198656">
    <property type="component" value="Unassembled WGS sequence"/>
</dbReference>
<comment type="similarity">
    <text evidence="1">Belongs to the SMC family. SbcC subfamily.</text>
</comment>
<keyword evidence="4" id="KW-0175">Coiled coil</keyword>
<dbReference type="EMBL" id="FNCP01000014">
    <property type="protein sequence ID" value="SDH52182.1"/>
    <property type="molecule type" value="Genomic_DNA"/>
</dbReference>
<keyword evidence="6" id="KW-0269">Exonuclease</keyword>
<dbReference type="AlphaFoldDB" id="A0A1G8D3A3"/>
<dbReference type="STRING" id="1121419.SAMN05443529_11499"/>
<evidence type="ECO:0000259" key="5">
    <source>
        <dbReference type="Pfam" id="PF13476"/>
    </source>
</evidence>
<keyword evidence="6" id="KW-0378">Hydrolase</keyword>
<evidence type="ECO:0000313" key="7">
    <source>
        <dbReference type="Proteomes" id="UP000198656"/>
    </source>
</evidence>